<dbReference type="Proteomes" id="UP001159363">
    <property type="component" value="Chromosome 6"/>
</dbReference>
<organism evidence="1 2">
    <name type="scientific">Dryococelus australis</name>
    <dbReference type="NCBI Taxonomy" id="614101"/>
    <lineage>
        <taxon>Eukaryota</taxon>
        <taxon>Metazoa</taxon>
        <taxon>Ecdysozoa</taxon>
        <taxon>Arthropoda</taxon>
        <taxon>Hexapoda</taxon>
        <taxon>Insecta</taxon>
        <taxon>Pterygota</taxon>
        <taxon>Neoptera</taxon>
        <taxon>Polyneoptera</taxon>
        <taxon>Phasmatodea</taxon>
        <taxon>Verophasmatodea</taxon>
        <taxon>Anareolatae</taxon>
        <taxon>Phasmatidae</taxon>
        <taxon>Eurycanthinae</taxon>
        <taxon>Dryococelus</taxon>
    </lineage>
</organism>
<evidence type="ECO:0000313" key="2">
    <source>
        <dbReference type="Proteomes" id="UP001159363"/>
    </source>
</evidence>
<gene>
    <name evidence="1" type="ORF">PR048_019178</name>
</gene>
<reference evidence="1 2" key="1">
    <citation type="submission" date="2023-02" db="EMBL/GenBank/DDBJ databases">
        <title>LHISI_Scaffold_Assembly.</title>
        <authorList>
            <person name="Stuart O.P."/>
            <person name="Cleave R."/>
            <person name="Magrath M.J.L."/>
            <person name="Mikheyev A.S."/>
        </authorList>
    </citation>
    <scope>NUCLEOTIDE SEQUENCE [LARGE SCALE GENOMIC DNA]</scope>
    <source>
        <strain evidence="1">Daus_M_001</strain>
        <tissue evidence="1">Leg muscle</tissue>
    </source>
</reference>
<name>A0ABQ9H2S4_9NEOP</name>
<evidence type="ECO:0000313" key="1">
    <source>
        <dbReference type="EMBL" id="KAJ8878597.1"/>
    </source>
</evidence>
<dbReference type="EMBL" id="JARBHB010000007">
    <property type="protein sequence ID" value="KAJ8878597.1"/>
    <property type="molecule type" value="Genomic_DNA"/>
</dbReference>
<proteinExistence type="predicted"/>
<sequence>MLLDKMFSNLYHSFLDDANNSQKCWHQFRLFVWPRIRWLASMSGRLQGCRSAIRRSYPTAVYVHCASHSLNFSFDSSLQPTRYSKLHRDSKGSGVIFYMPAEATRYSKKLCTTKGP</sequence>
<keyword evidence="2" id="KW-1185">Reference proteome</keyword>
<accession>A0ABQ9H2S4</accession>
<protein>
    <submittedName>
        <fullName evidence="1">Uncharacterized protein</fullName>
    </submittedName>
</protein>
<comment type="caution">
    <text evidence="1">The sequence shown here is derived from an EMBL/GenBank/DDBJ whole genome shotgun (WGS) entry which is preliminary data.</text>
</comment>